<dbReference type="InterPro" id="IPR016166">
    <property type="entry name" value="FAD-bd_PCMH"/>
</dbReference>
<comment type="caution">
    <text evidence="7">The sequence shown here is derived from an EMBL/GenBank/DDBJ whole genome shotgun (WGS) entry which is preliminary data.</text>
</comment>
<dbReference type="PANTHER" id="PTHR42973">
    <property type="entry name" value="BINDING OXIDOREDUCTASE, PUTATIVE (AFU_ORTHOLOGUE AFUA_1G17690)-RELATED"/>
    <property type="match status" value="1"/>
</dbReference>
<dbReference type="PANTHER" id="PTHR42973:SF39">
    <property type="entry name" value="FAD-BINDING PCMH-TYPE DOMAIN-CONTAINING PROTEIN"/>
    <property type="match status" value="1"/>
</dbReference>
<evidence type="ECO:0000256" key="5">
    <source>
        <dbReference type="ARBA" id="ARBA00023002"/>
    </source>
</evidence>
<dbReference type="InterPro" id="IPR006094">
    <property type="entry name" value="Oxid_FAD_bind_N"/>
</dbReference>
<feature type="non-terminal residue" evidence="7">
    <location>
        <position position="1"/>
    </location>
</feature>
<evidence type="ECO:0000256" key="4">
    <source>
        <dbReference type="ARBA" id="ARBA00022827"/>
    </source>
</evidence>
<dbReference type="InterPro" id="IPR036318">
    <property type="entry name" value="FAD-bd_PCMH-like_sf"/>
</dbReference>
<evidence type="ECO:0000313" key="7">
    <source>
        <dbReference type="EMBL" id="CAG8683592.1"/>
    </source>
</evidence>
<dbReference type="Gene3D" id="3.30.465.10">
    <property type="match status" value="1"/>
</dbReference>
<dbReference type="Gene3D" id="3.40.462.20">
    <property type="match status" value="1"/>
</dbReference>
<proteinExistence type="inferred from homology"/>
<name>A0A9N9ELG9_9GLOM</name>
<dbReference type="Pfam" id="PF01565">
    <property type="entry name" value="FAD_binding_4"/>
    <property type="match status" value="1"/>
</dbReference>
<keyword evidence="8" id="KW-1185">Reference proteome</keyword>
<protein>
    <submittedName>
        <fullName evidence="7">477_t:CDS:1</fullName>
    </submittedName>
</protein>
<dbReference type="Gene3D" id="3.30.43.10">
    <property type="entry name" value="Uridine Diphospho-n-acetylenolpyruvylglucosamine Reductase, domain 2"/>
    <property type="match status" value="1"/>
</dbReference>
<evidence type="ECO:0000259" key="6">
    <source>
        <dbReference type="PROSITE" id="PS51387"/>
    </source>
</evidence>
<dbReference type="OrthoDB" id="415825at2759"/>
<dbReference type="Proteomes" id="UP000789831">
    <property type="component" value="Unassembled WGS sequence"/>
</dbReference>
<evidence type="ECO:0000313" key="8">
    <source>
        <dbReference type="Proteomes" id="UP000789831"/>
    </source>
</evidence>
<evidence type="ECO:0000256" key="2">
    <source>
        <dbReference type="ARBA" id="ARBA00005466"/>
    </source>
</evidence>
<gene>
    <name evidence="7" type="ORF">AGERDE_LOCUS12779</name>
</gene>
<reference evidence="7" key="1">
    <citation type="submission" date="2021-06" db="EMBL/GenBank/DDBJ databases">
        <authorList>
            <person name="Kallberg Y."/>
            <person name="Tangrot J."/>
            <person name="Rosling A."/>
        </authorList>
    </citation>
    <scope>NUCLEOTIDE SEQUENCE</scope>
    <source>
        <strain evidence="7">MT106</strain>
    </source>
</reference>
<dbReference type="SUPFAM" id="SSF56176">
    <property type="entry name" value="FAD-binding/transporter-associated domain-like"/>
    <property type="match status" value="1"/>
</dbReference>
<feature type="domain" description="FAD-binding PCMH-type" evidence="6">
    <location>
        <begin position="21"/>
        <end position="192"/>
    </location>
</feature>
<comment type="similarity">
    <text evidence="2">Belongs to the oxygen-dependent FAD-linked oxidoreductase family.</text>
</comment>
<dbReference type="InterPro" id="IPR050416">
    <property type="entry name" value="FAD-linked_Oxidoreductase"/>
</dbReference>
<dbReference type="GO" id="GO:0071949">
    <property type="term" value="F:FAD binding"/>
    <property type="evidence" value="ECO:0007669"/>
    <property type="project" value="InterPro"/>
</dbReference>
<comment type="cofactor">
    <cofactor evidence="1">
        <name>FAD</name>
        <dbReference type="ChEBI" id="CHEBI:57692"/>
    </cofactor>
</comment>
<dbReference type="PROSITE" id="PS51387">
    <property type="entry name" value="FAD_PCMH"/>
    <property type="match status" value="1"/>
</dbReference>
<sequence length="423" mass="46658">TATDEVEAKEYKEALAWWADNSAKPAGVIVQVAELDDIVKTINFVRTHNLDLAIRAGGHSTSGASSTNGGLLLDLKKLNKVRVDTENKLVYAQAGALGKDVDNAAWQHGLACVCGGVDDTGIGGLTLGGGFGYLTGRYGLMIDNLVSATIVLADGSVKHVSSTSNPDLFWGIRGGCSNFGVVYEFVYKAHDQKNQVYAGLLGFEAEKLESVVEAFNDWFGRRGEDDTVMMAIGRLPPEYKPVIMCVVFSNSDSEELYLQRFEPLLRLSPFINQVALMPYPVVNTLCNSFTPHGGRKAFKSVLLSQINYPVVLNVYKSFVSFTDAHPDARETIIAFECHDGRKVATVKREDTAFGHRHNFFNINIGQKWNNPENDARVYEWANSAANEFKKDCEVPGSSYANFNNSFDELQEGTIEERDKRARK</sequence>
<evidence type="ECO:0000256" key="1">
    <source>
        <dbReference type="ARBA" id="ARBA00001974"/>
    </source>
</evidence>
<feature type="non-terminal residue" evidence="7">
    <location>
        <position position="423"/>
    </location>
</feature>
<evidence type="ECO:0000256" key="3">
    <source>
        <dbReference type="ARBA" id="ARBA00022630"/>
    </source>
</evidence>
<dbReference type="AlphaFoldDB" id="A0A9N9ELG9"/>
<keyword evidence="3" id="KW-0285">Flavoprotein</keyword>
<dbReference type="InterPro" id="IPR016169">
    <property type="entry name" value="FAD-bd_PCMH_sub2"/>
</dbReference>
<dbReference type="GO" id="GO:0016491">
    <property type="term" value="F:oxidoreductase activity"/>
    <property type="evidence" value="ECO:0007669"/>
    <property type="project" value="UniProtKB-KW"/>
</dbReference>
<keyword evidence="5" id="KW-0560">Oxidoreductase</keyword>
<dbReference type="InterPro" id="IPR016167">
    <property type="entry name" value="FAD-bd_PCMH_sub1"/>
</dbReference>
<accession>A0A9N9ELG9</accession>
<dbReference type="EMBL" id="CAJVPL010011283">
    <property type="protein sequence ID" value="CAG8683592.1"/>
    <property type="molecule type" value="Genomic_DNA"/>
</dbReference>
<keyword evidence="4" id="KW-0274">FAD</keyword>
<organism evidence="7 8">
    <name type="scientific">Ambispora gerdemannii</name>
    <dbReference type="NCBI Taxonomy" id="144530"/>
    <lineage>
        <taxon>Eukaryota</taxon>
        <taxon>Fungi</taxon>
        <taxon>Fungi incertae sedis</taxon>
        <taxon>Mucoromycota</taxon>
        <taxon>Glomeromycotina</taxon>
        <taxon>Glomeromycetes</taxon>
        <taxon>Archaeosporales</taxon>
        <taxon>Ambisporaceae</taxon>
        <taxon>Ambispora</taxon>
    </lineage>
</organism>